<dbReference type="Proteomes" id="UP000198327">
    <property type="component" value="Unassembled WGS sequence"/>
</dbReference>
<evidence type="ECO:0000259" key="1">
    <source>
        <dbReference type="PROSITE" id="PS51787"/>
    </source>
</evidence>
<gene>
    <name evidence="2" type="ORF">SAMN05421642_12951</name>
</gene>
<dbReference type="STRING" id="398843.A3K89_11745"/>
<keyword evidence="3" id="KW-1185">Reference proteome</keyword>
<dbReference type="PANTHER" id="PTHR46732">
    <property type="entry name" value="ATP-DEPENDENT PROTEASE LA (LON) DOMAIN PROTEIN"/>
    <property type="match status" value="1"/>
</dbReference>
<dbReference type="InterPro" id="IPR015947">
    <property type="entry name" value="PUA-like_sf"/>
</dbReference>
<sequence>MAVVPMFPLGSALLPGERLPLHIFEPRYQEMLRDCLEMDDPSFGVVLIAQGREAGGGDVRYDVATLAHIVGHRDIGDGRHLIECIGDERIRVDVWLEDDPYPRADVRVWPDEPSGAPAESDLAALELEVMRDKIDELYRLIGKLAAAESTTPPPAPNLDSLPTDPGERLFQLATHVPMGESDRQAVLEAPGPAERLRALLDAIDTASDIVRFRLQG</sequence>
<dbReference type="OrthoDB" id="25394at2"/>
<dbReference type="PANTHER" id="PTHR46732:SF8">
    <property type="entry name" value="ATP-DEPENDENT PROTEASE LA (LON) DOMAIN PROTEIN"/>
    <property type="match status" value="1"/>
</dbReference>
<dbReference type="PROSITE" id="PS51787">
    <property type="entry name" value="LON_N"/>
    <property type="match status" value="1"/>
</dbReference>
<protein>
    <recommendedName>
        <fullName evidence="1">Lon N-terminal domain-containing protein</fullName>
    </recommendedName>
</protein>
<dbReference type="AlphaFoldDB" id="A0A239N716"/>
<dbReference type="SUPFAM" id="SSF88697">
    <property type="entry name" value="PUA domain-like"/>
    <property type="match status" value="1"/>
</dbReference>
<dbReference type="RefSeq" id="WP_089252450.1">
    <property type="nucleotide sequence ID" value="NZ_FZOW01000029.1"/>
</dbReference>
<dbReference type="Gene3D" id="2.30.130.40">
    <property type="entry name" value="LON domain-like"/>
    <property type="match status" value="1"/>
</dbReference>
<dbReference type="Pfam" id="PF02190">
    <property type="entry name" value="LON_substr_bdg"/>
    <property type="match status" value="1"/>
</dbReference>
<dbReference type="SMART" id="SM00464">
    <property type="entry name" value="LON"/>
    <property type="match status" value="1"/>
</dbReference>
<dbReference type="Gene3D" id="1.20.58.1480">
    <property type="match status" value="1"/>
</dbReference>
<proteinExistence type="predicted"/>
<name>A0A239N716_9NOCA</name>
<dbReference type="InterPro" id="IPR046336">
    <property type="entry name" value="Lon_prtase_N_sf"/>
</dbReference>
<organism evidence="2 3">
    <name type="scientific">Rhodococcoides kyotonense</name>
    <dbReference type="NCBI Taxonomy" id="398843"/>
    <lineage>
        <taxon>Bacteria</taxon>
        <taxon>Bacillati</taxon>
        <taxon>Actinomycetota</taxon>
        <taxon>Actinomycetes</taxon>
        <taxon>Mycobacteriales</taxon>
        <taxon>Nocardiaceae</taxon>
        <taxon>Rhodococcoides</taxon>
    </lineage>
</organism>
<reference evidence="3" key="1">
    <citation type="submission" date="2017-06" db="EMBL/GenBank/DDBJ databases">
        <authorList>
            <person name="Varghese N."/>
            <person name="Submissions S."/>
        </authorList>
    </citation>
    <scope>NUCLEOTIDE SEQUENCE [LARGE SCALE GENOMIC DNA]</scope>
    <source>
        <strain evidence="3">JCM 23211</strain>
    </source>
</reference>
<dbReference type="EMBL" id="FZOW01000029">
    <property type="protein sequence ID" value="SNT49969.1"/>
    <property type="molecule type" value="Genomic_DNA"/>
</dbReference>
<accession>A0A239N716</accession>
<evidence type="ECO:0000313" key="2">
    <source>
        <dbReference type="EMBL" id="SNT49969.1"/>
    </source>
</evidence>
<dbReference type="InterPro" id="IPR003111">
    <property type="entry name" value="Lon_prtase_N"/>
</dbReference>
<evidence type="ECO:0000313" key="3">
    <source>
        <dbReference type="Proteomes" id="UP000198327"/>
    </source>
</evidence>
<feature type="domain" description="Lon N-terminal" evidence="1">
    <location>
        <begin position="1"/>
        <end position="207"/>
    </location>
</feature>